<dbReference type="PANTHER" id="PTHR11571:SF224">
    <property type="entry name" value="HEMATOPOIETIC PROSTAGLANDIN D SYNTHASE"/>
    <property type="match status" value="1"/>
</dbReference>
<dbReference type="PROSITE" id="PS50405">
    <property type="entry name" value="GST_CTER"/>
    <property type="match status" value="1"/>
</dbReference>
<keyword evidence="15" id="KW-1185">Reference proteome</keyword>
<dbReference type="SUPFAM" id="SSF52833">
    <property type="entry name" value="Thioredoxin-like"/>
    <property type="match status" value="1"/>
</dbReference>
<dbReference type="CDD" id="cd03039">
    <property type="entry name" value="GST_N_Sigma_like"/>
    <property type="match status" value="1"/>
</dbReference>
<name>A0A5E4PU47_9NEOP</name>
<dbReference type="InterPro" id="IPR040079">
    <property type="entry name" value="Glutathione_S-Trfase"/>
</dbReference>
<comment type="catalytic activity">
    <reaction evidence="8">
        <text>RX + glutathione = an S-substituted glutathione + a halide anion + H(+)</text>
        <dbReference type="Rhea" id="RHEA:16437"/>
        <dbReference type="ChEBI" id="CHEBI:15378"/>
        <dbReference type="ChEBI" id="CHEBI:16042"/>
        <dbReference type="ChEBI" id="CHEBI:17792"/>
        <dbReference type="ChEBI" id="CHEBI:57925"/>
        <dbReference type="ChEBI" id="CHEBI:90779"/>
        <dbReference type="EC" id="2.5.1.18"/>
    </reaction>
</comment>
<dbReference type="PROSITE" id="PS50404">
    <property type="entry name" value="GST_NTER"/>
    <property type="match status" value="1"/>
</dbReference>
<evidence type="ECO:0000256" key="2">
    <source>
        <dbReference type="ARBA" id="ARBA00022679"/>
    </source>
</evidence>
<dbReference type="Pfam" id="PF05485">
    <property type="entry name" value="THAP"/>
    <property type="match status" value="1"/>
</dbReference>
<dbReference type="Gene3D" id="1.20.1050.130">
    <property type="match status" value="1"/>
</dbReference>
<dbReference type="InterPro" id="IPR004046">
    <property type="entry name" value="GST_C"/>
</dbReference>
<dbReference type="GO" id="GO:0008270">
    <property type="term" value="F:zinc ion binding"/>
    <property type="evidence" value="ECO:0007669"/>
    <property type="project" value="UniProtKB-KW"/>
</dbReference>
<keyword evidence="5" id="KW-0862">Zinc</keyword>
<sequence length="342" mass="40024">MQMFKRYRSDLPAWAKKQTEELVRLKWIDVVRKQRSEYDWMPTENTKICSEHFDSEQKYTSAKGRTLLKKSAVPIFKRPEHIPLRENLSPDSLDDVDISDMESIFDTPRKCALKKKVHRLVCEKENLQKRNKILKQQNGRLKKKMASTKTILKTLKNRRMENVTVYYFPVKAMGESIRMLLAYGGQEFEDKRIGKDDWPAYKESMPFGQMPVLEINGKKYAQTVAIARLLGRKYGLVGDDIEQDFEIDQNLTWGDFVIAGMYDCFKMILKMPDLDEKYQNIKRIKNTVLSIPKVKEFCDAAPKYTYMPDLDQKYPNIKKIKDSVLTIPTVKAFCDAAPQCDW</sequence>
<organism evidence="14 15">
    <name type="scientific">Leptidea sinapis</name>
    <dbReference type="NCBI Taxonomy" id="189913"/>
    <lineage>
        <taxon>Eukaryota</taxon>
        <taxon>Metazoa</taxon>
        <taxon>Ecdysozoa</taxon>
        <taxon>Arthropoda</taxon>
        <taxon>Hexapoda</taxon>
        <taxon>Insecta</taxon>
        <taxon>Pterygota</taxon>
        <taxon>Neoptera</taxon>
        <taxon>Endopterygota</taxon>
        <taxon>Lepidoptera</taxon>
        <taxon>Glossata</taxon>
        <taxon>Ditrysia</taxon>
        <taxon>Papilionoidea</taxon>
        <taxon>Pieridae</taxon>
        <taxon>Dismorphiinae</taxon>
        <taxon>Leptidea</taxon>
    </lineage>
</organism>
<keyword evidence="2" id="KW-0808">Transferase</keyword>
<keyword evidence="10" id="KW-0175">Coiled coil</keyword>
<comment type="similarity">
    <text evidence="7">Belongs to the GST superfamily. Sigma family.</text>
</comment>
<dbReference type="EC" id="2.5.1.18" evidence="1"/>
<dbReference type="InterPro" id="IPR036282">
    <property type="entry name" value="Glutathione-S-Trfase_C_sf"/>
</dbReference>
<dbReference type="EMBL" id="FZQP02000360">
    <property type="protein sequence ID" value="VVC88620.1"/>
    <property type="molecule type" value="Genomic_DNA"/>
</dbReference>
<dbReference type="PANTHER" id="PTHR11571">
    <property type="entry name" value="GLUTATHIONE S-TRANSFERASE"/>
    <property type="match status" value="1"/>
</dbReference>
<evidence type="ECO:0000259" key="13">
    <source>
        <dbReference type="PROSITE" id="PS50950"/>
    </source>
</evidence>
<evidence type="ECO:0000256" key="5">
    <source>
        <dbReference type="ARBA" id="ARBA00022833"/>
    </source>
</evidence>
<feature type="domain" description="GST C-terminal" evidence="12">
    <location>
        <begin position="141"/>
        <end position="317"/>
    </location>
</feature>
<dbReference type="SUPFAM" id="SSF47616">
    <property type="entry name" value="GST C-terminal domain-like"/>
    <property type="match status" value="1"/>
</dbReference>
<gene>
    <name evidence="14" type="ORF">LSINAPIS_LOCUS1951</name>
</gene>
<dbReference type="Pfam" id="PF02798">
    <property type="entry name" value="GST_N"/>
    <property type="match status" value="1"/>
</dbReference>
<dbReference type="GO" id="GO:0006749">
    <property type="term" value="P:glutathione metabolic process"/>
    <property type="evidence" value="ECO:0007669"/>
    <property type="project" value="TreeGrafter"/>
</dbReference>
<dbReference type="InterPro" id="IPR006612">
    <property type="entry name" value="THAP_Znf"/>
</dbReference>
<evidence type="ECO:0000256" key="6">
    <source>
        <dbReference type="ARBA" id="ARBA00023125"/>
    </source>
</evidence>
<dbReference type="GO" id="GO:0003677">
    <property type="term" value="F:DNA binding"/>
    <property type="evidence" value="ECO:0007669"/>
    <property type="project" value="UniProtKB-UniRule"/>
</dbReference>
<evidence type="ECO:0000256" key="10">
    <source>
        <dbReference type="SAM" id="Coils"/>
    </source>
</evidence>
<dbReference type="InterPro" id="IPR004045">
    <property type="entry name" value="Glutathione_S-Trfase_N"/>
</dbReference>
<feature type="domain" description="GST N-terminal" evidence="11">
    <location>
        <begin position="161"/>
        <end position="238"/>
    </location>
</feature>
<feature type="coiled-coil region" evidence="10">
    <location>
        <begin position="117"/>
        <end position="144"/>
    </location>
</feature>
<dbReference type="GO" id="GO:0004364">
    <property type="term" value="F:glutathione transferase activity"/>
    <property type="evidence" value="ECO:0007669"/>
    <property type="project" value="UniProtKB-EC"/>
</dbReference>
<keyword evidence="3" id="KW-0479">Metal-binding</keyword>
<evidence type="ECO:0000259" key="12">
    <source>
        <dbReference type="PROSITE" id="PS50405"/>
    </source>
</evidence>
<evidence type="ECO:0000256" key="4">
    <source>
        <dbReference type="ARBA" id="ARBA00022771"/>
    </source>
</evidence>
<accession>A0A5E4PU47</accession>
<dbReference type="PROSITE" id="PS50950">
    <property type="entry name" value="ZF_THAP"/>
    <property type="match status" value="1"/>
</dbReference>
<keyword evidence="4 9" id="KW-0863">Zinc-finger</keyword>
<evidence type="ECO:0000313" key="14">
    <source>
        <dbReference type="EMBL" id="VVC88620.1"/>
    </source>
</evidence>
<evidence type="ECO:0000256" key="8">
    <source>
        <dbReference type="ARBA" id="ARBA00047960"/>
    </source>
</evidence>
<feature type="domain" description="THAP-type" evidence="13">
    <location>
        <begin position="1"/>
        <end position="77"/>
    </location>
</feature>
<dbReference type="AlphaFoldDB" id="A0A5E4PU47"/>
<dbReference type="Proteomes" id="UP000324832">
    <property type="component" value="Unassembled WGS sequence"/>
</dbReference>
<keyword evidence="6 9" id="KW-0238">DNA-binding</keyword>
<evidence type="ECO:0000313" key="15">
    <source>
        <dbReference type="Proteomes" id="UP000324832"/>
    </source>
</evidence>
<dbReference type="Gene3D" id="1.20.1050.10">
    <property type="match status" value="1"/>
</dbReference>
<evidence type="ECO:0000259" key="11">
    <source>
        <dbReference type="PROSITE" id="PS50404"/>
    </source>
</evidence>
<evidence type="ECO:0000256" key="9">
    <source>
        <dbReference type="PROSITE-ProRule" id="PRU00309"/>
    </source>
</evidence>
<dbReference type="SUPFAM" id="SSF57716">
    <property type="entry name" value="Glucocorticoid receptor-like (DNA-binding domain)"/>
    <property type="match status" value="1"/>
</dbReference>
<evidence type="ECO:0000256" key="1">
    <source>
        <dbReference type="ARBA" id="ARBA00012452"/>
    </source>
</evidence>
<evidence type="ECO:0000256" key="3">
    <source>
        <dbReference type="ARBA" id="ARBA00022723"/>
    </source>
</evidence>
<dbReference type="InterPro" id="IPR010987">
    <property type="entry name" value="Glutathione-S-Trfase_C-like"/>
</dbReference>
<protein>
    <recommendedName>
        <fullName evidence="1">glutathione transferase</fullName>
        <ecNumber evidence="1">2.5.1.18</ecNumber>
    </recommendedName>
</protein>
<evidence type="ECO:0000256" key="7">
    <source>
        <dbReference type="ARBA" id="ARBA00038317"/>
    </source>
</evidence>
<dbReference type="SFLD" id="SFLDS00019">
    <property type="entry name" value="Glutathione_Transferase_(cytos"/>
    <property type="match status" value="1"/>
</dbReference>
<dbReference type="InterPro" id="IPR036249">
    <property type="entry name" value="Thioredoxin-like_sf"/>
</dbReference>
<proteinExistence type="inferred from homology"/>
<reference evidence="14 15" key="1">
    <citation type="submission" date="2017-07" db="EMBL/GenBank/DDBJ databases">
        <authorList>
            <person name="Talla V."/>
            <person name="Backstrom N."/>
        </authorList>
    </citation>
    <scope>NUCLEOTIDE SEQUENCE [LARGE SCALE GENOMIC DNA]</scope>
</reference>
<dbReference type="InterPro" id="IPR050213">
    <property type="entry name" value="GST_superfamily"/>
</dbReference>
<dbReference type="Pfam" id="PF14497">
    <property type="entry name" value="GST_C_3"/>
    <property type="match status" value="1"/>
</dbReference>